<feature type="domain" description="Cupin type-2" evidence="2">
    <location>
        <begin position="58"/>
        <end position="127"/>
    </location>
</feature>
<accession>A0A0J6WSH9</accession>
<dbReference type="InterPro" id="IPR051610">
    <property type="entry name" value="GPI/OXD"/>
</dbReference>
<dbReference type="InterPro" id="IPR011051">
    <property type="entry name" value="RmlC_Cupin_sf"/>
</dbReference>
<gene>
    <name evidence="3" type="ORF">AB840_13505</name>
</gene>
<sequence length="146" mass="15467">MGTTVFAAAQQDTQCFTRDHLITLNKQDVAGGQGTLYGKFSFTRDMAAPDQAIKEIGWMTLKPGASIGTHKHQNNEDSYIIISGQGTFTDGTGKSTLVGPGDITIARPGQSHGLSNTGKDDLVFLDIIAQNDGEATKAVIAALQKQ</sequence>
<dbReference type="PANTHER" id="PTHR35848">
    <property type="entry name" value="OXALATE-BINDING PROTEIN"/>
    <property type="match status" value="1"/>
</dbReference>
<dbReference type="InParanoid" id="A0A0J6WSH9"/>
<dbReference type="Pfam" id="PF07883">
    <property type="entry name" value="Cupin_2"/>
    <property type="match status" value="1"/>
</dbReference>
<proteinExistence type="predicted"/>
<keyword evidence="4" id="KW-1185">Reference proteome</keyword>
<dbReference type="STRING" id="39029.BSR42_13555"/>
<dbReference type="EMBL" id="LEKT01000063">
    <property type="protein sequence ID" value="KMO85464.1"/>
    <property type="molecule type" value="Genomic_DNA"/>
</dbReference>
<evidence type="ECO:0000313" key="3">
    <source>
        <dbReference type="EMBL" id="KMO85464.1"/>
    </source>
</evidence>
<dbReference type="PANTHER" id="PTHR35848:SF6">
    <property type="entry name" value="CUPIN TYPE-2 DOMAIN-CONTAINING PROTEIN"/>
    <property type="match status" value="1"/>
</dbReference>
<dbReference type="InterPro" id="IPR013096">
    <property type="entry name" value="Cupin_2"/>
</dbReference>
<evidence type="ECO:0000259" key="2">
    <source>
        <dbReference type="Pfam" id="PF07883"/>
    </source>
</evidence>
<reference evidence="3 4" key="1">
    <citation type="submission" date="2015-06" db="EMBL/GenBank/DDBJ databases">
        <title>Draft genome sequence of beer spoilage bacterium Megasphaera cerevisiae type strain 20462.</title>
        <authorList>
            <person name="Kutumbaka K."/>
            <person name="Pasmowitz J."/>
            <person name="Mategko J."/>
            <person name="Reyes D."/>
            <person name="Friedrich A."/>
            <person name="Han S."/>
            <person name="Martens-Habbena W."/>
            <person name="Neal-McKinney J."/>
            <person name="Janagama H.K."/>
            <person name="Nadala C."/>
            <person name="Samadpour M."/>
        </authorList>
    </citation>
    <scope>NUCLEOTIDE SEQUENCE [LARGE SCALE GENOMIC DNA]</scope>
    <source>
        <strain evidence="3 4">DSM 20462</strain>
    </source>
</reference>
<keyword evidence="1" id="KW-0479">Metal-binding</keyword>
<dbReference type="GO" id="GO:0046872">
    <property type="term" value="F:metal ion binding"/>
    <property type="evidence" value="ECO:0007669"/>
    <property type="project" value="UniProtKB-KW"/>
</dbReference>
<dbReference type="CDD" id="cd02221">
    <property type="entry name" value="cupin_TM1287-like"/>
    <property type="match status" value="1"/>
</dbReference>
<dbReference type="GO" id="GO:0016779">
    <property type="term" value="F:nucleotidyltransferase activity"/>
    <property type="evidence" value="ECO:0007669"/>
    <property type="project" value="UniProtKB-KW"/>
</dbReference>
<dbReference type="SUPFAM" id="SSF51182">
    <property type="entry name" value="RmlC-like cupins"/>
    <property type="match status" value="1"/>
</dbReference>
<evidence type="ECO:0000313" key="4">
    <source>
        <dbReference type="Proteomes" id="UP000036503"/>
    </source>
</evidence>
<dbReference type="Gene3D" id="2.60.120.10">
    <property type="entry name" value="Jelly Rolls"/>
    <property type="match status" value="1"/>
</dbReference>
<dbReference type="Proteomes" id="UP000036503">
    <property type="component" value="Unassembled WGS sequence"/>
</dbReference>
<protein>
    <submittedName>
        <fullName evidence="3">Mannose-1-phosphate guanylyltransferase</fullName>
    </submittedName>
</protein>
<organism evidence="3 4">
    <name type="scientific">Megasphaera cerevisiae DSM 20462</name>
    <dbReference type="NCBI Taxonomy" id="1122219"/>
    <lineage>
        <taxon>Bacteria</taxon>
        <taxon>Bacillati</taxon>
        <taxon>Bacillota</taxon>
        <taxon>Negativicutes</taxon>
        <taxon>Veillonellales</taxon>
        <taxon>Veillonellaceae</taxon>
        <taxon>Megasphaera</taxon>
    </lineage>
</organism>
<dbReference type="InterPro" id="IPR014710">
    <property type="entry name" value="RmlC-like_jellyroll"/>
</dbReference>
<comment type="caution">
    <text evidence="3">The sequence shown here is derived from an EMBL/GenBank/DDBJ whole genome shotgun (WGS) entry which is preliminary data.</text>
</comment>
<keyword evidence="3" id="KW-0548">Nucleotidyltransferase</keyword>
<dbReference type="PATRIC" id="fig|1122219.3.peg.2913"/>
<evidence type="ECO:0000256" key="1">
    <source>
        <dbReference type="ARBA" id="ARBA00022723"/>
    </source>
</evidence>
<name>A0A0J6WSH9_9FIRM</name>
<keyword evidence="3" id="KW-0808">Transferase</keyword>
<dbReference type="AlphaFoldDB" id="A0A0J6WSH9"/>